<feature type="compositionally biased region" description="Low complexity" evidence="1">
    <location>
        <begin position="289"/>
        <end position="300"/>
    </location>
</feature>
<dbReference type="OrthoDB" id="10644556at2759"/>
<dbReference type="Proteomes" id="UP000444721">
    <property type="component" value="Unassembled WGS sequence"/>
</dbReference>
<protein>
    <submittedName>
        <fullName evidence="2">Uncharacterized protein</fullName>
    </submittedName>
</protein>
<dbReference type="VEuPathDB" id="AmoebaDB:NfTy_011130"/>
<name>A0A6A5C656_NAEFO</name>
<reference evidence="2 3" key="1">
    <citation type="journal article" date="2019" name="Sci. Rep.">
        <title>Nanopore sequencing improves the draft genome of the human pathogenic amoeba Naegleria fowleri.</title>
        <authorList>
            <person name="Liechti N."/>
            <person name="Schurch N."/>
            <person name="Bruggmann R."/>
            <person name="Wittwer M."/>
        </authorList>
    </citation>
    <scope>NUCLEOTIDE SEQUENCE [LARGE SCALE GENOMIC DNA]</scope>
    <source>
        <strain evidence="2 3">ATCC 30894</strain>
    </source>
</reference>
<feature type="compositionally biased region" description="Low complexity" evidence="1">
    <location>
        <begin position="328"/>
        <end position="348"/>
    </location>
</feature>
<evidence type="ECO:0000313" key="2">
    <source>
        <dbReference type="EMBL" id="KAF0983236.1"/>
    </source>
</evidence>
<comment type="caution">
    <text evidence="2">The sequence shown here is derived from an EMBL/GenBank/DDBJ whole genome shotgun (WGS) entry which is preliminary data.</text>
</comment>
<gene>
    <name evidence="2" type="ORF">FDP41_010301</name>
</gene>
<dbReference type="RefSeq" id="XP_044567949.1">
    <property type="nucleotide sequence ID" value="XM_044700585.1"/>
</dbReference>
<feature type="region of interest" description="Disordered" evidence="1">
    <location>
        <begin position="254"/>
        <end position="300"/>
    </location>
</feature>
<dbReference type="AlphaFoldDB" id="A0A6A5C656"/>
<dbReference type="VEuPathDB" id="AmoebaDB:NF0088570"/>
<feature type="compositionally biased region" description="Low complexity" evidence="1">
    <location>
        <begin position="111"/>
        <end position="123"/>
    </location>
</feature>
<proteinExistence type="predicted"/>
<feature type="region of interest" description="Disordered" evidence="1">
    <location>
        <begin position="327"/>
        <end position="356"/>
    </location>
</feature>
<organism evidence="2 3">
    <name type="scientific">Naegleria fowleri</name>
    <name type="common">Brain eating amoeba</name>
    <dbReference type="NCBI Taxonomy" id="5763"/>
    <lineage>
        <taxon>Eukaryota</taxon>
        <taxon>Discoba</taxon>
        <taxon>Heterolobosea</taxon>
        <taxon>Tetramitia</taxon>
        <taxon>Eutetramitia</taxon>
        <taxon>Vahlkampfiidae</taxon>
        <taxon>Naegleria</taxon>
    </lineage>
</organism>
<sequence length="372" mass="41192">MPTERMNRTNTDHMYSHFPLIPQVTTSAHSSPNNMKGKFPNHRQVGCQQNVVVYPSCVSTRVPENGSSPSNSYSPSTVTCQDQPRECQNSNNANNNMFQTITCQTSSPFKSSISENSQNSTSNPISSTPCKTPNFTTFQHSPQIIRWNYKKTSSPPSVISSSCMSSSNKIAKKQHSKFVNYGSNSGQLYFMDNHHPQIPKSVSKSSSQPLPQSLSSQTFEFLAEKSSFNNNNTSRRGKIKEYIFVEQLKEIRKGSLPKRSESPKFSSSSSMNIKSHTLQGNEDTKNHQSSSSSSSFSTSHSSTVMHSLMIMNTTNDTDCIHVVIGNPSSVETNSSPSTTSTTTTTTTTLENHNKQQKPSIVRTSISWKEILN</sequence>
<feature type="compositionally biased region" description="Low complexity" evidence="1">
    <location>
        <begin position="196"/>
        <end position="212"/>
    </location>
</feature>
<keyword evidence="3" id="KW-1185">Reference proteome</keyword>
<dbReference type="VEuPathDB" id="AmoebaDB:FDP41_010301"/>
<evidence type="ECO:0000256" key="1">
    <source>
        <dbReference type="SAM" id="MobiDB-lite"/>
    </source>
</evidence>
<feature type="region of interest" description="Disordered" evidence="1">
    <location>
        <begin position="109"/>
        <end position="131"/>
    </location>
</feature>
<feature type="region of interest" description="Disordered" evidence="1">
    <location>
        <begin position="192"/>
        <end position="212"/>
    </location>
</feature>
<feature type="compositionally biased region" description="Low complexity" evidence="1">
    <location>
        <begin position="263"/>
        <end position="275"/>
    </location>
</feature>
<dbReference type="EMBL" id="VFQX01000006">
    <property type="protein sequence ID" value="KAF0983236.1"/>
    <property type="molecule type" value="Genomic_DNA"/>
</dbReference>
<dbReference type="GeneID" id="68117516"/>
<evidence type="ECO:0000313" key="3">
    <source>
        <dbReference type="Proteomes" id="UP000444721"/>
    </source>
</evidence>
<accession>A0A6A5C656</accession>